<feature type="transmembrane region" description="Helical" evidence="1">
    <location>
        <begin position="266"/>
        <end position="286"/>
    </location>
</feature>
<dbReference type="KEGG" id="ptm:GSPATT00012198001"/>
<keyword evidence="1" id="KW-0812">Transmembrane</keyword>
<dbReference type="HOGENOM" id="CLU_242612_0_0_1"/>
<feature type="transmembrane region" description="Helical" evidence="1">
    <location>
        <begin position="292"/>
        <end position="313"/>
    </location>
</feature>
<feature type="transmembrane region" description="Helical" evidence="1">
    <location>
        <begin position="1333"/>
        <end position="1357"/>
    </location>
</feature>
<feature type="transmembrane region" description="Helical" evidence="1">
    <location>
        <begin position="235"/>
        <end position="254"/>
    </location>
</feature>
<evidence type="ECO:0008006" key="4">
    <source>
        <dbReference type="Google" id="ProtNLM"/>
    </source>
</evidence>
<dbReference type="PANTHER" id="PTHR31600">
    <property type="entry name" value="TINY MACROCYSTS PROTEIN B-RELATED"/>
    <property type="match status" value="1"/>
</dbReference>
<name>A0D0S9_PARTE</name>
<dbReference type="Proteomes" id="UP000000600">
    <property type="component" value="Unassembled WGS sequence"/>
</dbReference>
<feature type="transmembrane region" description="Helical" evidence="1">
    <location>
        <begin position="30"/>
        <end position="48"/>
    </location>
</feature>
<dbReference type="InterPro" id="IPR052994">
    <property type="entry name" value="Tiny_macrocysts_regulators"/>
</dbReference>
<dbReference type="EMBL" id="CT868241">
    <property type="protein sequence ID" value="CAK76646.1"/>
    <property type="molecule type" value="Genomic_DNA"/>
</dbReference>
<organism evidence="2 3">
    <name type="scientific">Paramecium tetraurelia</name>
    <dbReference type="NCBI Taxonomy" id="5888"/>
    <lineage>
        <taxon>Eukaryota</taxon>
        <taxon>Sar</taxon>
        <taxon>Alveolata</taxon>
        <taxon>Ciliophora</taxon>
        <taxon>Intramacronucleata</taxon>
        <taxon>Oligohymenophorea</taxon>
        <taxon>Peniculida</taxon>
        <taxon>Parameciidae</taxon>
        <taxon>Paramecium</taxon>
    </lineage>
</organism>
<feature type="transmembrane region" description="Helical" evidence="1">
    <location>
        <begin position="1002"/>
        <end position="1027"/>
    </location>
</feature>
<dbReference type="GeneID" id="5029827"/>
<accession>A0D0S9</accession>
<feature type="transmembrane region" description="Helical" evidence="1">
    <location>
        <begin position="1221"/>
        <end position="1242"/>
    </location>
</feature>
<dbReference type="OrthoDB" id="303797at2759"/>
<feature type="transmembrane region" description="Helical" evidence="1">
    <location>
        <begin position="211"/>
        <end position="229"/>
    </location>
</feature>
<dbReference type="PANTHER" id="PTHR31600:SF2">
    <property type="entry name" value="GAMETE ENRICHED GENE 10 PROTEIN-RELATED"/>
    <property type="match status" value="1"/>
</dbReference>
<feature type="transmembrane region" description="Helical" evidence="1">
    <location>
        <begin position="60"/>
        <end position="79"/>
    </location>
</feature>
<feature type="transmembrane region" description="Helical" evidence="1">
    <location>
        <begin position="85"/>
        <end position="107"/>
    </location>
</feature>
<gene>
    <name evidence="2" type="ORF">GSPATT00012198001</name>
</gene>
<evidence type="ECO:0000313" key="2">
    <source>
        <dbReference type="EMBL" id="CAK76646.1"/>
    </source>
</evidence>
<keyword evidence="1" id="KW-1133">Transmembrane helix</keyword>
<dbReference type="RefSeq" id="XP_001444043.1">
    <property type="nucleotide sequence ID" value="XM_001444006.1"/>
</dbReference>
<reference evidence="2 3" key="1">
    <citation type="journal article" date="2006" name="Nature">
        <title>Global trends of whole-genome duplications revealed by the ciliate Paramecium tetraurelia.</title>
        <authorList>
            <consortium name="Genoscope"/>
            <person name="Aury J.-M."/>
            <person name="Jaillon O."/>
            <person name="Duret L."/>
            <person name="Noel B."/>
            <person name="Jubin C."/>
            <person name="Porcel B.M."/>
            <person name="Segurens B."/>
            <person name="Daubin V."/>
            <person name="Anthouard V."/>
            <person name="Aiach N."/>
            <person name="Arnaiz O."/>
            <person name="Billaut A."/>
            <person name="Beisson J."/>
            <person name="Blanc I."/>
            <person name="Bouhouche K."/>
            <person name="Camara F."/>
            <person name="Duharcourt S."/>
            <person name="Guigo R."/>
            <person name="Gogendeau D."/>
            <person name="Katinka M."/>
            <person name="Keller A.-M."/>
            <person name="Kissmehl R."/>
            <person name="Klotz C."/>
            <person name="Koll F."/>
            <person name="Le Moue A."/>
            <person name="Lepere C."/>
            <person name="Malinsky S."/>
            <person name="Nowacki M."/>
            <person name="Nowak J.K."/>
            <person name="Plattner H."/>
            <person name="Poulain J."/>
            <person name="Ruiz F."/>
            <person name="Serrano V."/>
            <person name="Zagulski M."/>
            <person name="Dessen P."/>
            <person name="Betermier M."/>
            <person name="Weissenbach J."/>
            <person name="Scarpelli C."/>
            <person name="Schachter V."/>
            <person name="Sperling L."/>
            <person name="Meyer E."/>
            <person name="Cohen J."/>
            <person name="Wincker P."/>
        </authorList>
    </citation>
    <scope>NUCLEOTIDE SEQUENCE [LARGE SCALE GENOMIC DNA]</scope>
    <source>
        <strain evidence="2 3">Stock d4-2</strain>
    </source>
</reference>
<dbReference type="InParanoid" id="A0D0S9"/>
<evidence type="ECO:0000256" key="1">
    <source>
        <dbReference type="SAM" id="Phobius"/>
    </source>
</evidence>
<proteinExistence type="predicted"/>
<sequence length="1645" mass="194379">MKFFSKLTQFFITIGSSTERRVKNIDYGNMTIIIYYFIQLIGYIYSQFESKSIKYYENDYLAQISQLSSIPFMLIIIHYDPLTIFAYYSVFITICAIFLFSLLQILIKPLPFNSPINKIIKFYFQNFQWFFLTPFNECMVGVITCGRQSYLAQHSVIKPSECFSTISPHYLIISFTGMIMISLSGILSIYCFRNYEFLQRGLLRKFSTLNFATIFLHQLLIILSFWKLMYSDYYVIIHTCYNLIMLCILIDVVTNIPFGFTNETVFYSKILLSSLFFGILITIWIFTNKDDGIIFLTFTILLPIIFAANSTVFRNYFEQQSLKFCEFVDCTLSEEPLEYLLLLSHPLTMTQTSICQTLKLLNIHCNNCKDLQCPCNQSLSRFVLSHGPFDNDKLYIWIQYQFQKLIKISMRKEYSIENFEQLTIKFSTFLQKYRENSYLSYKSIQDIVINFNRSQKNNQQYPQFFISLTKKIQSDTKQELEQINRSKFLITKTEFKTLTDLNLFFCYENDLMTKIRQQVYYCKEFWMLYQNGTLKDFNALLMQSKRILNQIEKVQQIYKLYLQNREDSQYENLLTLRISLLISITCLDDLQTQLKKADKLQVVQKESLYSPKQQFHILKYINNEAISVASLVSFQSFGMIDLKISNNFKQFFGYDDDDQITQIGQLLPTKIGDIHDGLVENFLMVGQSSKIYNSQESFIKNKNNFIENITMCLTISLPLQADIHYFLIISHLLKQHTLEKKNQDSFEKGYLLVDVNFQVFGISENIFKKVTQFSQNDRLDIEQIQQKLIVFQLIPDLFVKMQEYYKIKQLQNAHLTNDEVLFFKHGGSFQIPNKQTFSNNNLEQKIKKKKKKKNNLLTNKIIINNLTKIEKESNFNNITQFHFPIEYSVVQNLINPLINGITQDFLYYKIEIEYQDDINNGKQQLQFLPSYHDIQTEQINSKNRSQNQIMVQSFDSKDDEFLDYQQVIASSTTTQRNNKNDFFYQATLLNSLLNNKSIPKPILSLILLFICQNLILLTLIIFIAMMFSQKSILQSNCVRIVTTDLDFLDAYSQLMSGSRHVIYFRDFYEKVSDQKIRIDKNDIEFSRENKLLISWNHINLGISRLITIYEQKSQILNQGSEDDLNISIINSDLKSKIVQQVQDQSTYYQVMFQIFFMSKQTFTQNLSNFLQNATDPYTTQISRSLVYYNYFDVTQLVQAKLDSCKSYNYYINEYIDRITSFFFIGLYLAILIIAIIQFMFYVQIKRQISFYLKLFVQLDSYDSIKSLQRFEKIHKLLNNQSIALSKKHYEKIIAQASLQYDQLRSINFNNQPNLIQPQKQKEKQVRIDNHISYFYHIFALVLISLIPVIYALAYQLYYNIISVNVTPINNQAIQAQEMRLKFITTINRYDQFLIKSYFESYCKLSQSNASYKCSFNNIYSDNQILQQIEMNETIIQEELNTLQQLDFSNFFFNTINSNQFNSEEKQSILSKDTCLLTNCDMKKDIFQERLFQETLNSYFFQGIIKLHQIVSSLYLQFNLIYQNLNTPEEKLNAIQDIMEENDYLIYILWGLDAIQYQISEFSQYFVNTSLTTLNDFTANMLVNVIQSCDTQGMLLMVGVIQILFIQILMKKQIIAKQLFKIVPLQIIFQKNIQRQLTVYQRKLQK</sequence>
<protein>
    <recommendedName>
        <fullName evidence="4">PAS domain-containing protein</fullName>
    </recommendedName>
</protein>
<dbReference type="OMA" id="ITIWIFT"/>
<evidence type="ECO:0000313" key="3">
    <source>
        <dbReference type="Proteomes" id="UP000000600"/>
    </source>
</evidence>
<keyword evidence="1" id="KW-0472">Membrane</keyword>
<feature type="transmembrane region" description="Helical" evidence="1">
    <location>
        <begin position="170"/>
        <end position="190"/>
    </location>
</feature>
<keyword evidence="3" id="KW-1185">Reference proteome</keyword>